<dbReference type="Gene3D" id="1.20.1740.10">
    <property type="entry name" value="Amino acid/polyamine transporter I"/>
    <property type="match status" value="1"/>
</dbReference>
<dbReference type="STRING" id="762967.HMPREF9440_00378"/>
<name>H3KCC7_9BURK</name>
<evidence type="ECO:0000313" key="7">
    <source>
        <dbReference type="EMBL" id="EHY32237.1"/>
    </source>
</evidence>
<protein>
    <recommendedName>
        <fullName evidence="6">Putrescine transporter</fullName>
    </recommendedName>
</protein>
<evidence type="ECO:0000256" key="4">
    <source>
        <dbReference type="ARBA" id="ARBA00022989"/>
    </source>
</evidence>
<feature type="transmembrane region" description="Helical" evidence="6">
    <location>
        <begin position="384"/>
        <end position="401"/>
    </location>
</feature>
<dbReference type="GO" id="GO:0015496">
    <property type="term" value="F:putrescine:ornithine antiporter activity"/>
    <property type="evidence" value="ECO:0007669"/>
    <property type="project" value="InterPro"/>
</dbReference>
<feature type="transmembrane region" description="Helical" evidence="6">
    <location>
        <begin position="119"/>
        <end position="137"/>
    </location>
</feature>
<feature type="transmembrane region" description="Helical" evidence="6">
    <location>
        <begin position="258"/>
        <end position="280"/>
    </location>
</feature>
<keyword evidence="3 6" id="KW-0812">Transmembrane</keyword>
<evidence type="ECO:0000256" key="5">
    <source>
        <dbReference type="ARBA" id="ARBA00023136"/>
    </source>
</evidence>
<feature type="transmembrane region" description="Helical" evidence="6">
    <location>
        <begin position="224"/>
        <end position="246"/>
    </location>
</feature>
<feature type="transmembrane region" description="Helical" evidence="6">
    <location>
        <begin position="348"/>
        <end position="372"/>
    </location>
</feature>
<keyword evidence="6" id="KW-0997">Cell inner membrane</keyword>
<comment type="subcellular location">
    <subcellularLocation>
        <location evidence="6">Cell inner membrane</location>
        <topology evidence="6">Multi-pass membrane protein</topology>
    </subcellularLocation>
    <subcellularLocation>
        <location evidence="1">Cell membrane</location>
        <topology evidence="1">Multi-pass membrane protein</topology>
    </subcellularLocation>
</comment>
<dbReference type="NCBIfam" id="NF007938">
    <property type="entry name" value="PRK10655.1"/>
    <property type="match status" value="1"/>
</dbReference>
<evidence type="ECO:0000256" key="6">
    <source>
        <dbReference type="HAMAP-Rule" id="MF_02073"/>
    </source>
</evidence>
<keyword evidence="8" id="KW-1185">Reference proteome</keyword>
<dbReference type="Proteomes" id="UP000004956">
    <property type="component" value="Unassembled WGS sequence"/>
</dbReference>
<feature type="transmembrane region" description="Helical" evidence="6">
    <location>
        <begin position="149"/>
        <end position="176"/>
    </location>
</feature>
<sequence length="443" mass="46906">MPRNKMSVTQLTFLTGLNMIGSGIIMLPAKTAKIGMISLLAWGVTIAGVLALSHCFAKCGMLSRHRGGLGGIAEYAFGRSGSFMTNYTYGLSLVIANVAIGITSVSYLTDFLGFALSPWTSGLITVALLWLSTLANFGGPKVTGRLSAAVFWGVLIPLLIFLAVGPFHFSAALFAANWNPSGMPVADAVHAALPMLLWSFLGLESACANSESVDNPDKNVPKAVLLATVGVAFFFVATSVLVGGMVPNAELADSSAPFGIVFASLFGGTTAKVLTILMGLSCTGSMMAWQFTLSRVLKSSADIGYFPRIFRKVTRKDVPIAGMVVITLVQTVLVAISATPSLFGQFSVLVDLSVVTNIIPYVSCIAPLYLLVRLDHAKLRQPRLIVFNTTVALLYVFYVLLTMDAFTMKLATLAVFSGWTIYAALVARNNVNAPPAAPTPPSP</sequence>
<evidence type="ECO:0000256" key="1">
    <source>
        <dbReference type="ARBA" id="ARBA00004651"/>
    </source>
</evidence>
<evidence type="ECO:0000313" key="8">
    <source>
        <dbReference type="Proteomes" id="UP000004956"/>
    </source>
</evidence>
<dbReference type="InterPro" id="IPR002293">
    <property type="entry name" value="AA/rel_permease1"/>
</dbReference>
<dbReference type="PIRSF" id="PIRSF006060">
    <property type="entry name" value="AA_transporter"/>
    <property type="match status" value="1"/>
</dbReference>
<dbReference type="InterPro" id="IPR027566">
    <property type="entry name" value="Symport/antiport_PotE"/>
</dbReference>
<dbReference type="GO" id="GO:0005886">
    <property type="term" value="C:plasma membrane"/>
    <property type="evidence" value="ECO:0007669"/>
    <property type="project" value="UniProtKB-SubCell"/>
</dbReference>
<dbReference type="PATRIC" id="fig|762967.3.peg.318"/>
<proteinExistence type="inferred from homology"/>
<evidence type="ECO:0000256" key="2">
    <source>
        <dbReference type="ARBA" id="ARBA00022475"/>
    </source>
</evidence>
<accession>H3KCC7</accession>
<keyword evidence="5 6" id="KW-0472">Membrane</keyword>
<keyword evidence="4 6" id="KW-1133">Transmembrane helix</keyword>
<feature type="transmembrane region" description="Helical" evidence="6">
    <location>
        <begin position="35"/>
        <end position="57"/>
    </location>
</feature>
<dbReference type="HAMAP" id="MF_02073">
    <property type="entry name" value="Putrescine_transp"/>
    <property type="match status" value="1"/>
</dbReference>
<reference evidence="7 8" key="1">
    <citation type="submission" date="2011-11" db="EMBL/GenBank/DDBJ databases">
        <authorList>
            <person name="Weinstock G."/>
            <person name="Sodergren E."/>
            <person name="Clifton S."/>
            <person name="Fulton L."/>
            <person name="Fulton B."/>
            <person name="Courtney L."/>
            <person name="Fronick C."/>
            <person name="Harrison M."/>
            <person name="Strong C."/>
            <person name="Farmer C."/>
            <person name="Delahaunty K."/>
            <person name="Markovic C."/>
            <person name="Hall O."/>
            <person name="Minx P."/>
            <person name="Tomlinson C."/>
            <person name="Mitreva M."/>
            <person name="Hou S."/>
            <person name="Chen J."/>
            <person name="Wollam A."/>
            <person name="Pepin K.H."/>
            <person name="Johnson M."/>
            <person name="Bhonagiri V."/>
            <person name="Zhang X."/>
            <person name="Suruliraj S."/>
            <person name="Warren W."/>
            <person name="Chinwalla A."/>
            <person name="Mardis E.R."/>
            <person name="Wilson R.K."/>
        </authorList>
    </citation>
    <scope>NUCLEOTIDE SEQUENCE [LARGE SCALE GENOMIC DNA]</scope>
    <source>
        <strain evidence="7 8">YIT 11816</strain>
    </source>
</reference>
<dbReference type="AlphaFoldDB" id="H3KCC7"/>
<keyword evidence="6" id="KW-0813">Transport</keyword>
<keyword evidence="2 6" id="KW-1003">Cell membrane</keyword>
<feature type="transmembrane region" description="Helical" evidence="6">
    <location>
        <begin position="87"/>
        <end position="107"/>
    </location>
</feature>
<gene>
    <name evidence="7" type="ORF">HMPREF9440_00378</name>
</gene>
<dbReference type="PANTHER" id="PTHR42770:SF6">
    <property type="entry name" value="PUTRESCINE TRANSPORTER POTE"/>
    <property type="match status" value="1"/>
</dbReference>
<feature type="transmembrane region" description="Helical" evidence="6">
    <location>
        <begin position="318"/>
        <end position="336"/>
    </location>
</feature>
<feature type="transmembrane region" description="Helical" evidence="6">
    <location>
        <begin position="407"/>
        <end position="427"/>
    </location>
</feature>
<organism evidence="7 8">
    <name type="scientific">Sutterella parvirubra YIT 11816</name>
    <dbReference type="NCBI Taxonomy" id="762967"/>
    <lineage>
        <taxon>Bacteria</taxon>
        <taxon>Pseudomonadati</taxon>
        <taxon>Pseudomonadota</taxon>
        <taxon>Betaproteobacteria</taxon>
        <taxon>Burkholderiales</taxon>
        <taxon>Sutterellaceae</taxon>
        <taxon>Sutterella</taxon>
    </lineage>
</organism>
<dbReference type="PANTHER" id="PTHR42770">
    <property type="entry name" value="AMINO ACID TRANSPORTER-RELATED"/>
    <property type="match status" value="1"/>
</dbReference>
<dbReference type="InterPro" id="IPR050367">
    <property type="entry name" value="APC_superfamily"/>
</dbReference>
<feature type="transmembrane region" description="Helical" evidence="6">
    <location>
        <begin position="12"/>
        <end position="29"/>
    </location>
</feature>
<dbReference type="OrthoDB" id="3185104at2"/>
<feature type="transmembrane region" description="Helical" evidence="6">
    <location>
        <begin position="182"/>
        <end position="203"/>
    </location>
</feature>
<dbReference type="RefSeq" id="WP_008540855.1">
    <property type="nucleotide sequence ID" value="NZ_JH604873.1"/>
</dbReference>
<dbReference type="Pfam" id="PF13520">
    <property type="entry name" value="AA_permease_2"/>
    <property type="match status" value="1"/>
</dbReference>
<evidence type="ECO:0000256" key="3">
    <source>
        <dbReference type="ARBA" id="ARBA00022692"/>
    </source>
</evidence>
<comment type="caution">
    <text evidence="7">The sequence shown here is derived from an EMBL/GenBank/DDBJ whole genome shotgun (WGS) entry which is preliminary data.</text>
</comment>
<dbReference type="EMBL" id="AFBQ01000043">
    <property type="protein sequence ID" value="EHY32237.1"/>
    <property type="molecule type" value="Genomic_DNA"/>
</dbReference>
<comment type="similarity">
    <text evidence="6">Belongs to the amino acid-polyamine-organocation (APC) superfamily. Basic amino acid/polyamine antiporter (APA) (TC 2.A.3.2) family.</text>
</comment>
<dbReference type="HOGENOM" id="CLU_007946_1_0_4"/>